<dbReference type="InterPro" id="IPR058649">
    <property type="entry name" value="CzcB_C"/>
</dbReference>
<dbReference type="InterPro" id="IPR051909">
    <property type="entry name" value="MFP_Cation_Efflux"/>
</dbReference>
<evidence type="ECO:0000313" key="6">
    <source>
        <dbReference type="Proteomes" id="UP000238390"/>
    </source>
</evidence>
<dbReference type="Gene3D" id="1.10.287.470">
    <property type="entry name" value="Helix hairpin bin"/>
    <property type="match status" value="1"/>
</dbReference>
<dbReference type="Proteomes" id="UP000238390">
    <property type="component" value="Chromosome"/>
</dbReference>
<dbReference type="EMBL" id="CP027169">
    <property type="protein sequence ID" value="AVK03129.1"/>
    <property type="molecule type" value="Genomic_DNA"/>
</dbReference>
<evidence type="ECO:0000256" key="1">
    <source>
        <dbReference type="ARBA" id="ARBA00022448"/>
    </source>
</evidence>
<evidence type="ECO:0000259" key="3">
    <source>
        <dbReference type="Pfam" id="PF25919"/>
    </source>
</evidence>
<dbReference type="GO" id="GO:0046914">
    <property type="term" value="F:transition metal ion binding"/>
    <property type="evidence" value="ECO:0007669"/>
    <property type="project" value="TreeGrafter"/>
</dbReference>
<organism evidence="5 6">
    <name type="scientific">Pseudomonas paraeruginosa</name>
    <dbReference type="NCBI Taxonomy" id="2994495"/>
    <lineage>
        <taxon>Bacteria</taxon>
        <taxon>Pseudomonadati</taxon>
        <taxon>Pseudomonadota</taxon>
        <taxon>Gammaproteobacteria</taxon>
        <taxon>Pseudomonadales</taxon>
        <taxon>Pseudomonadaceae</taxon>
        <taxon>Pseudomonas</taxon>
    </lineage>
</organism>
<proteinExistence type="predicted"/>
<evidence type="ECO:0000259" key="4">
    <source>
        <dbReference type="Pfam" id="PF25975"/>
    </source>
</evidence>
<name>A0A2R3IMJ4_9PSED</name>
<dbReference type="PANTHER" id="PTHR30097:SF4">
    <property type="entry name" value="SLR6042 PROTEIN"/>
    <property type="match status" value="1"/>
</dbReference>
<feature type="domain" description="CzcB-like C-terminal circularly permuted SH3-like" evidence="4">
    <location>
        <begin position="359"/>
        <end position="411"/>
    </location>
</feature>
<accession>A0A2R3IMJ4</accession>
<dbReference type="Pfam" id="PF25919">
    <property type="entry name" value="BSH_CusB"/>
    <property type="match status" value="1"/>
</dbReference>
<dbReference type="GO" id="GO:0015679">
    <property type="term" value="P:plasma membrane copper ion transport"/>
    <property type="evidence" value="ECO:0007669"/>
    <property type="project" value="TreeGrafter"/>
</dbReference>
<feature type="coiled-coil region" evidence="2">
    <location>
        <begin position="169"/>
        <end position="220"/>
    </location>
</feature>
<dbReference type="InterPro" id="IPR058790">
    <property type="entry name" value="BSH_CusB"/>
</dbReference>
<keyword evidence="6" id="KW-1185">Reference proteome</keyword>
<evidence type="ECO:0000256" key="2">
    <source>
        <dbReference type="SAM" id="Coils"/>
    </source>
</evidence>
<feature type="domain" description="CusB-like barrel-sandwich hybrid" evidence="3">
    <location>
        <begin position="128"/>
        <end position="274"/>
    </location>
</feature>
<dbReference type="AlphaFoldDB" id="A0A2R3IMJ4"/>
<dbReference type="GO" id="GO:0030288">
    <property type="term" value="C:outer membrane-bounded periplasmic space"/>
    <property type="evidence" value="ECO:0007669"/>
    <property type="project" value="TreeGrafter"/>
</dbReference>
<dbReference type="Gene3D" id="2.40.30.170">
    <property type="match status" value="1"/>
</dbReference>
<dbReference type="GO" id="GO:0060003">
    <property type="term" value="P:copper ion export"/>
    <property type="evidence" value="ECO:0007669"/>
    <property type="project" value="TreeGrafter"/>
</dbReference>
<dbReference type="SUPFAM" id="SSF111369">
    <property type="entry name" value="HlyD-like secretion proteins"/>
    <property type="match status" value="1"/>
</dbReference>
<keyword evidence="2" id="KW-0175">Coiled coil</keyword>
<sequence>MRALCVFLLKKPIVARFLVNPPQHSQQGCPRPGIVCSPPVVVAARRNFRGVFIGASMSYQSSLWTRALCVFAVALSLPSVALAADEFDVSAAQMQALGVQLQRLDKPASIPGMAYPARVVLPPSQEYVVSAPLAGVVDQLLIGQNEAVKPGQPLLRLSSPELGEQQLKLMEAASRNRLAQRNLQREKQLAAEGIVPERRAQDAETLATEERARLRQAEAALRLAGMDAGAISRVAAGGAMQDALVIRARAGGIVTDLGVKPGQRVQQSDPLARVSDTRKLWLDIQLPVERQSSVAARGGQITVVGRDSVAVTTSLGTTVSDSQTIVLRAEVTRGAASLRPGEFVQAQVAFAVGGEGWPVPVAAVVRQGDKAYVFVRTDKGFVATPVDVLDSAGQALRVKGALRTGQEIAVTSVIGLKAAWLGKGGGN</sequence>
<dbReference type="Gene3D" id="2.40.50.100">
    <property type="match status" value="1"/>
</dbReference>
<dbReference type="Pfam" id="PF25975">
    <property type="entry name" value="CzcB_C"/>
    <property type="match status" value="1"/>
</dbReference>
<dbReference type="PANTHER" id="PTHR30097">
    <property type="entry name" value="CATION EFFLUX SYSTEM PROTEIN CUSB"/>
    <property type="match status" value="1"/>
</dbReference>
<evidence type="ECO:0000313" key="5">
    <source>
        <dbReference type="EMBL" id="AVK03129.1"/>
    </source>
</evidence>
<reference evidence="5 6" key="1">
    <citation type="submission" date="2018-02" db="EMBL/GenBank/DDBJ databases">
        <title>FDA/CDC Antimicrobial Resistant Isolate Bank Genome Sequencing.</title>
        <authorList>
            <person name="Benahmed F.H."/>
            <person name="Lutgring J.D."/>
            <person name="Yoo B."/>
            <person name="Machado M."/>
            <person name="Brown A."/>
            <person name="McAllister G."/>
            <person name="Perry A."/>
            <person name="Halpin A.L."/>
            <person name="Vavikolanu K."/>
            <person name="Ott S."/>
            <person name="Zhao X."/>
            <person name="Tallon L.J."/>
            <person name="Sadzewicz L."/>
            <person name="Aluvathingal J."/>
            <person name="Nadendla S."/>
            <person name="Voskania-kordi A."/>
            <person name="Simonyan V."/>
            <person name="Patel J."/>
            <person name="Shawar R.M."/>
        </authorList>
    </citation>
    <scope>NUCLEOTIDE SEQUENCE [LARGE SCALE GENOMIC DNA]</scope>
    <source>
        <strain evidence="5 6">AR_0356</strain>
    </source>
</reference>
<gene>
    <name evidence="5" type="ORF">CSB93_0049</name>
</gene>
<keyword evidence="1" id="KW-0813">Transport</keyword>
<dbReference type="Gene3D" id="2.40.420.20">
    <property type="match status" value="1"/>
</dbReference>
<protein>
    <submittedName>
        <fullName evidence="5">Biotin-requiring enzyme family protein</fullName>
    </submittedName>
</protein>